<dbReference type="GeneID" id="43593743"/>
<gene>
    <name evidence="2" type="ORF">BP5553_00894</name>
</gene>
<proteinExistence type="predicted"/>
<dbReference type="Pfam" id="PF10551">
    <property type="entry name" value="MULE"/>
    <property type="match status" value="1"/>
</dbReference>
<dbReference type="PANTHER" id="PTHR31973">
    <property type="entry name" value="POLYPROTEIN, PUTATIVE-RELATED"/>
    <property type="match status" value="1"/>
</dbReference>
<dbReference type="InterPro" id="IPR018289">
    <property type="entry name" value="MULE_transposase_dom"/>
</dbReference>
<dbReference type="OrthoDB" id="4482678at2759"/>
<dbReference type="AlphaFoldDB" id="A0A370TZG8"/>
<feature type="domain" description="MULE transposase" evidence="1">
    <location>
        <begin position="34"/>
        <end position="126"/>
    </location>
</feature>
<evidence type="ECO:0000313" key="3">
    <source>
        <dbReference type="Proteomes" id="UP000254866"/>
    </source>
</evidence>
<organism evidence="2 3">
    <name type="scientific">Venustampulla echinocandica</name>
    <dbReference type="NCBI Taxonomy" id="2656787"/>
    <lineage>
        <taxon>Eukaryota</taxon>
        <taxon>Fungi</taxon>
        <taxon>Dikarya</taxon>
        <taxon>Ascomycota</taxon>
        <taxon>Pezizomycotina</taxon>
        <taxon>Leotiomycetes</taxon>
        <taxon>Helotiales</taxon>
        <taxon>Pleuroascaceae</taxon>
        <taxon>Venustampulla</taxon>
    </lineage>
</organism>
<keyword evidence="3" id="KW-1185">Reference proteome</keyword>
<accession>A0A370TZG8</accession>
<protein>
    <recommendedName>
        <fullName evidence="1">MULE transposase domain-containing protein</fullName>
    </recommendedName>
</protein>
<sequence length="141" mass="15733">MNAAVIHPASNCTKRPLPSHNSADTFRLSRRLFAVDGTFLKAQFVLTLLVAVGIDANGEIVLLAWAVVESENGPAWEWFLQHLRWSIPSLAGEPATVISDRDKRLAEAQRVLRPLVVAAHCCYHLKGNFTNRFRRALSPDF</sequence>
<name>A0A370TZG8_9HELO</name>
<dbReference type="PANTHER" id="PTHR31973:SF187">
    <property type="entry name" value="MUTATOR TRANSPOSASE MUDRA PROTEIN"/>
    <property type="match status" value="1"/>
</dbReference>
<comment type="caution">
    <text evidence="2">The sequence shown here is derived from an EMBL/GenBank/DDBJ whole genome shotgun (WGS) entry which is preliminary data.</text>
</comment>
<dbReference type="Proteomes" id="UP000254866">
    <property type="component" value="Unassembled WGS sequence"/>
</dbReference>
<evidence type="ECO:0000259" key="1">
    <source>
        <dbReference type="Pfam" id="PF10551"/>
    </source>
</evidence>
<dbReference type="EMBL" id="NPIC01000001">
    <property type="protein sequence ID" value="RDL40915.1"/>
    <property type="molecule type" value="Genomic_DNA"/>
</dbReference>
<dbReference type="RefSeq" id="XP_031873571.1">
    <property type="nucleotide sequence ID" value="XM_032009517.1"/>
</dbReference>
<evidence type="ECO:0000313" key="2">
    <source>
        <dbReference type="EMBL" id="RDL40915.1"/>
    </source>
</evidence>
<reference evidence="2 3" key="1">
    <citation type="journal article" date="2018" name="IMA Fungus">
        <title>IMA Genome-F 9: Draft genome sequence of Annulohypoxylon stygium, Aspergillus mulundensis, Berkeleyomyces basicola (syn. Thielaviopsis basicola), Ceratocystis smalleyi, two Cercospora beticola strains, Coleophoma cylindrospora, Fusarium fracticaudum, Phialophora cf. hyalina, and Morchella septimelata.</title>
        <authorList>
            <person name="Wingfield B.D."/>
            <person name="Bills G.F."/>
            <person name="Dong Y."/>
            <person name="Huang W."/>
            <person name="Nel W.J."/>
            <person name="Swalarsk-Parry B.S."/>
            <person name="Vaghefi N."/>
            <person name="Wilken P.M."/>
            <person name="An Z."/>
            <person name="de Beer Z.W."/>
            <person name="De Vos L."/>
            <person name="Chen L."/>
            <person name="Duong T.A."/>
            <person name="Gao Y."/>
            <person name="Hammerbacher A."/>
            <person name="Kikkert J.R."/>
            <person name="Li Y."/>
            <person name="Li H."/>
            <person name="Li K."/>
            <person name="Li Q."/>
            <person name="Liu X."/>
            <person name="Ma X."/>
            <person name="Naidoo K."/>
            <person name="Pethybridge S.J."/>
            <person name="Sun J."/>
            <person name="Steenkamp E.T."/>
            <person name="van der Nest M.A."/>
            <person name="van Wyk S."/>
            <person name="Wingfield M.J."/>
            <person name="Xiong C."/>
            <person name="Yue Q."/>
            <person name="Zhang X."/>
        </authorList>
    </citation>
    <scope>NUCLEOTIDE SEQUENCE [LARGE SCALE GENOMIC DNA]</scope>
    <source>
        <strain evidence="2 3">BP 5553</strain>
    </source>
</reference>